<dbReference type="EMBL" id="UINC01231882">
    <property type="protein sequence ID" value="SVE64614.1"/>
    <property type="molecule type" value="Genomic_DNA"/>
</dbReference>
<gene>
    <name evidence="1" type="ORF">METZ01_LOCUS517468</name>
</gene>
<dbReference type="AlphaFoldDB" id="A0A383F6T7"/>
<protein>
    <submittedName>
        <fullName evidence="1">Uncharacterized protein</fullName>
    </submittedName>
</protein>
<proteinExistence type="predicted"/>
<accession>A0A383F6T7</accession>
<reference evidence="1" key="1">
    <citation type="submission" date="2018-05" db="EMBL/GenBank/DDBJ databases">
        <authorList>
            <person name="Lanie J.A."/>
            <person name="Ng W.-L."/>
            <person name="Kazmierczak K.M."/>
            <person name="Andrzejewski T.M."/>
            <person name="Davidsen T.M."/>
            <person name="Wayne K.J."/>
            <person name="Tettelin H."/>
            <person name="Glass J.I."/>
            <person name="Rusch D."/>
            <person name="Podicherti R."/>
            <person name="Tsui H.-C.T."/>
            <person name="Winkler M.E."/>
        </authorList>
    </citation>
    <scope>NUCLEOTIDE SEQUENCE</scope>
</reference>
<feature type="non-terminal residue" evidence="1">
    <location>
        <position position="1"/>
    </location>
</feature>
<organism evidence="1">
    <name type="scientific">marine metagenome</name>
    <dbReference type="NCBI Taxonomy" id="408172"/>
    <lineage>
        <taxon>unclassified sequences</taxon>
        <taxon>metagenomes</taxon>
        <taxon>ecological metagenomes</taxon>
    </lineage>
</organism>
<sequence>PYDEKCVLIGQPGFDVRARLQGQLFIDQIYAYYGKPVGSGELLVKPNNHDTGTYYSLEYQFDQGDQKALDYGIMVENDEKRAMARWDALRKPLAKMVYDMKGLSDIEDYRRLVLETYRNQINKAINAVNERYEKEYGRL</sequence>
<evidence type="ECO:0000313" key="1">
    <source>
        <dbReference type="EMBL" id="SVE64614.1"/>
    </source>
</evidence>
<name>A0A383F6T7_9ZZZZ</name>